<dbReference type="EMBL" id="CP031092">
    <property type="protein sequence ID" value="AXF56764.1"/>
    <property type="molecule type" value="Genomic_DNA"/>
</dbReference>
<dbReference type="Pfam" id="PF13556">
    <property type="entry name" value="HTH_30"/>
    <property type="match status" value="1"/>
</dbReference>
<dbReference type="InterPro" id="IPR051448">
    <property type="entry name" value="CdaR-like_regulators"/>
</dbReference>
<gene>
    <name evidence="3" type="ORF">DT065_12600</name>
</gene>
<sequence>MESNKNQLQRNLTYKEDGFVYYEDRRSVVLPTSSFVLLREDLNCNIGKERTNGFLVRYGSGLGRLDARNVLKKFKHESIETIINKGPVYHQTHGHVMSELQKIKVEEKHDKISAYIEGTWKGSFEAEEYIKQFDKSIEPVCYLNVGYANGYLTEICNQTVLFKELSCVGKGDKECRWVGRTIDYWDDDMAEELKYYHQNPLTDELEITYEKLLEERNRLKNVSVIYNRLTEEILKGNDLQSLMEIVYKLTGVAILIEDAELNPLASGGISANKLMEINDKFKDYVLLEHNRSFFNQTQTIILNNHTRLVTPIFLKEEIIGYCSFLYDAAGNENENSSTLKVTIERISSICALYLLNKKTEKEVEERAKGRFLEQVLNGNYSKDDILRRSNFIGLDLFQPYYIVVVNVGTSHNNSKEELTLLEEVISQTSNYFKKEKIEMLAGQQSNYMVFLFSITNKMDVELACTRLLSYLNDRYSSVPFRAGISIKSDQINNASNSYREALTAVRMTSRNNTLISFNSLGIIGTLINTKNPEEVEKIAKHTLQPLFKNYDYKKMEMIKTLYFYLLNGGNLEQTAFDLALSLSGIRYRLTKIEELLGQDLRNPKVTYQLLLSIQALISIGELNL</sequence>
<dbReference type="OrthoDB" id="154713at2"/>
<evidence type="ECO:0000259" key="2">
    <source>
        <dbReference type="SMART" id="SM00989"/>
    </source>
</evidence>
<evidence type="ECO:0000313" key="3">
    <source>
        <dbReference type="EMBL" id="AXF56764.1"/>
    </source>
</evidence>
<dbReference type="InterPro" id="IPR004096">
    <property type="entry name" value="V4R"/>
</dbReference>
<dbReference type="PANTHER" id="PTHR33744">
    <property type="entry name" value="CARBOHYDRATE DIACID REGULATOR"/>
    <property type="match status" value="1"/>
</dbReference>
<comment type="similarity">
    <text evidence="1">Belongs to the CdaR family.</text>
</comment>
<evidence type="ECO:0000256" key="1">
    <source>
        <dbReference type="ARBA" id="ARBA00006754"/>
    </source>
</evidence>
<dbReference type="AlphaFoldDB" id="A0A345C0N3"/>
<proteinExistence type="inferred from homology"/>
<evidence type="ECO:0000313" key="4">
    <source>
        <dbReference type="Proteomes" id="UP000252100"/>
    </source>
</evidence>
<dbReference type="KEGG" id="rue:DT065_12600"/>
<dbReference type="Pfam" id="PF06505">
    <property type="entry name" value="XylR_N"/>
    <property type="match status" value="1"/>
</dbReference>
<organism evidence="3 4">
    <name type="scientific">Salicibibacter kimchii</name>
    <dbReference type="NCBI Taxonomy" id="2099786"/>
    <lineage>
        <taxon>Bacteria</taxon>
        <taxon>Bacillati</taxon>
        <taxon>Bacillota</taxon>
        <taxon>Bacilli</taxon>
        <taxon>Bacillales</taxon>
        <taxon>Bacillaceae</taxon>
        <taxon>Salicibibacter</taxon>
    </lineage>
</organism>
<dbReference type="InterPro" id="IPR010523">
    <property type="entry name" value="XylR_N"/>
</dbReference>
<dbReference type="Pfam" id="PF02830">
    <property type="entry name" value="V4R"/>
    <property type="match status" value="1"/>
</dbReference>
<dbReference type="InterPro" id="IPR042070">
    <property type="entry name" value="PucR_C-HTH_sf"/>
</dbReference>
<dbReference type="PANTHER" id="PTHR33744:SF1">
    <property type="entry name" value="DNA-BINDING TRANSCRIPTIONAL ACTIVATOR ADER"/>
    <property type="match status" value="1"/>
</dbReference>
<reference evidence="3 4" key="1">
    <citation type="journal article" date="2018" name="J. Microbiol.">
        <title>Salicibibacter kimchii gen. nov., sp. nov., a moderately halophilic and alkalitolerant bacterium in the family Bacillaceae, isolated from kimchi.</title>
        <authorList>
            <person name="Jang J.Y."/>
            <person name="Oh Y.J."/>
            <person name="Lim S.K."/>
            <person name="Park H.K."/>
            <person name="Lee C."/>
            <person name="Kim J.Y."/>
            <person name="Lee M.A."/>
            <person name="Choi H.J."/>
        </authorList>
    </citation>
    <scope>NUCLEOTIDE SEQUENCE [LARGE SCALE GENOMIC DNA]</scope>
    <source>
        <strain evidence="3 4">NKC1-1</strain>
    </source>
</reference>
<name>A0A345C0N3_9BACI</name>
<dbReference type="InterPro" id="IPR024096">
    <property type="entry name" value="NO_sig/Golgi_transp_ligand-bd"/>
</dbReference>
<keyword evidence="4" id="KW-1185">Reference proteome</keyword>
<dbReference type="InterPro" id="IPR041522">
    <property type="entry name" value="CdaR_GGDEF"/>
</dbReference>
<dbReference type="SMART" id="SM00989">
    <property type="entry name" value="V4R"/>
    <property type="match status" value="1"/>
</dbReference>
<dbReference type="Gene3D" id="1.10.10.2840">
    <property type="entry name" value="PucR C-terminal helix-turn-helix domain"/>
    <property type="match status" value="1"/>
</dbReference>
<dbReference type="InterPro" id="IPR025736">
    <property type="entry name" value="PucR_C-HTH_dom"/>
</dbReference>
<dbReference type="Proteomes" id="UP000252100">
    <property type="component" value="Chromosome"/>
</dbReference>
<dbReference type="Pfam" id="PF17853">
    <property type="entry name" value="GGDEF_2"/>
    <property type="match status" value="1"/>
</dbReference>
<dbReference type="RefSeq" id="WP_114373984.1">
    <property type="nucleotide sequence ID" value="NZ_CP031092.1"/>
</dbReference>
<protein>
    <submittedName>
        <fullName evidence="3">PucR family transcriptional regulator</fullName>
    </submittedName>
</protein>
<dbReference type="SUPFAM" id="SSF111126">
    <property type="entry name" value="Ligand-binding domain in the NO signalling and Golgi transport"/>
    <property type="match status" value="1"/>
</dbReference>
<accession>A0A345C0N3</accession>
<dbReference type="Gene3D" id="3.30.1380.20">
    <property type="entry name" value="Trafficking protein particle complex subunit 3"/>
    <property type="match status" value="1"/>
</dbReference>
<feature type="domain" description="4-vinyl reductase 4VR" evidence="2">
    <location>
        <begin position="119"/>
        <end position="181"/>
    </location>
</feature>